<dbReference type="EMBL" id="JAYWVC010000087">
    <property type="protein sequence ID" value="MED7824888.1"/>
    <property type="molecule type" value="Genomic_DNA"/>
</dbReference>
<protein>
    <submittedName>
        <fullName evidence="1">Uncharacterized protein</fullName>
    </submittedName>
</protein>
<name>A0ABU7FM41_9ACTN</name>
<reference evidence="1" key="1">
    <citation type="submission" date="2024-01" db="EMBL/GenBank/DDBJ databases">
        <title>First draft genome sequence data of TA4-1, the type strain of Gram-positive actinobacterium Streptomyces chiangmaiensis.</title>
        <authorList>
            <person name="Yasawong M."/>
            <person name="Nantapong N."/>
        </authorList>
    </citation>
    <scope>NUCLEOTIDE SEQUENCE</scope>
    <source>
        <strain evidence="1">TA4-1</strain>
    </source>
</reference>
<accession>A0ABU7FM41</accession>
<gene>
    <name evidence="1" type="ORF">VXC91_23570</name>
</gene>
<dbReference type="RefSeq" id="WP_329509326.1">
    <property type="nucleotide sequence ID" value="NZ_BAAAYZ010000202.1"/>
</dbReference>
<dbReference type="Proteomes" id="UP001333996">
    <property type="component" value="Unassembled WGS sequence"/>
</dbReference>
<comment type="caution">
    <text evidence="1">The sequence shown here is derived from an EMBL/GenBank/DDBJ whole genome shotgun (WGS) entry which is preliminary data.</text>
</comment>
<organism evidence="1 2">
    <name type="scientific">Streptomyces chiangmaiensis</name>
    <dbReference type="NCBI Taxonomy" id="766497"/>
    <lineage>
        <taxon>Bacteria</taxon>
        <taxon>Bacillati</taxon>
        <taxon>Actinomycetota</taxon>
        <taxon>Actinomycetes</taxon>
        <taxon>Kitasatosporales</taxon>
        <taxon>Streptomycetaceae</taxon>
        <taxon>Streptomyces</taxon>
    </lineage>
</organism>
<evidence type="ECO:0000313" key="1">
    <source>
        <dbReference type="EMBL" id="MED7824888.1"/>
    </source>
</evidence>
<proteinExistence type="predicted"/>
<evidence type="ECO:0000313" key="2">
    <source>
        <dbReference type="Proteomes" id="UP001333996"/>
    </source>
</evidence>
<sequence>MERQSDLSSFAGSTVTLRFDGVEDSSLQTGFVADDTALTTG</sequence>
<keyword evidence="2" id="KW-1185">Reference proteome</keyword>